<accession>G0VJQ3</accession>
<feature type="signal peptide" evidence="3">
    <location>
        <begin position="1"/>
        <end position="17"/>
    </location>
</feature>
<dbReference type="PANTHER" id="PTHR31002">
    <property type="entry name" value="SERIPAUPERIN"/>
    <property type="match status" value="1"/>
</dbReference>
<dbReference type="PROSITE" id="PS00724">
    <property type="entry name" value="SRP1_TIP1"/>
    <property type="match status" value="1"/>
</dbReference>
<evidence type="ECO:0000313" key="4">
    <source>
        <dbReference type="EMBL" id="CCC71734.1"/>
    </source>
</evidence>
<dbReference type="PROSITE" id="PS00929">
    <property type="entry name" value="PIR_REPEAT_1"/>
    <property type="match status" value="1"/>
</dbReference>
<evidence type="ECO:0000256" key="2">
    <source>
        <dbReference type="ARBA" id="ARBA00022729"/>
    </source>
</evidence>
<dbReference type="InParanoid" id="G0VJQ3"/>
<dbReference type="STRING" id="1064592.G0VJQ3"/>
<reference key="2">
    <citation type="submission" date="2011-08" db="EMBL/GenBank/DDBJ databases">
        <title>Genome sequence of Naumovozyma castellii.</title>
        <authorList>
            <person name="Gordon J.L."/>
            <person name="Armisen D."/>
            <person name="Proux-Wera E."/>
            <person name="OhEigeartaigh S.S."/>
            <person name="Byrne K.P."/>
            <person name="Wolfe K.H."/>
        </authorList>
    </citation>
    <scope>NUCLEOTIDE SEQUENCE</scope>
    <source>
        <strain>Type strain:CBS 4309</strain>
    </source>
</reference>
<dbReference type="eggNOG" id="ENOG502RQ57">
    <property type="taxonomic scope" value="Eukaryota"/>
</dbReference>
<evidence type="ECO:0000256" key="1">
    <source>
        <dbReference type="ARBA" id="ARBA00004196"/>
    </source>
</evidence>
<evidence type="ECO:0000256" key="3">
    <source>
        <dbReference type="SAM" id="SignalP"/>
    </source>
</evidence>
<dbReference type="RefSeq" id="XP_003678079.1">
    <property type="nucleotide sequence ID" value="XM_003678031.1"/>
</dbReference>
<proteinExistence type="predicted"/>
<dbReference type="OrthoDB" id="4069694at2759"/>
<keyword evidence="2 3" id="KW-0732">Signal</keyword>
<dbReference type="GO" id="GO:0031505">
    <property type="term" value="P:fungal-type cell wall organization"/>
    <property type="evidence" value="ECO:0007669"/>
    <property type="project" value="TreeGrafter"/>
</dbReference>
<dbReference type="EMBL" id="HE576760">
    <property type="protein sequence ID" value="CCC71734.1"/>
    <property type="molecule type" value="Genomic_DNA"/>
</dbReference>
<name>G0VJQ3_NAUCA</name>
<dbReference type="FunCoup" id="G0VJQ3">
    <property type="interactions" value="89"/>
</dbReference>
<dbReference type="GO" id="GO:0000324">
    <property type="term" value="C:fungal-type vacuole"/>
    <property type="evidence" value="ECO:0007669"/>
    <property type="project" value="TreeGrafter"/>
</dbReference>
<dbReference type="Pfam" id="PF00660">
    <property type="entry name" value="SRP1_TIP1"/>
    <property type="match status" value="1"/>
</dbReference>
<dbReference type="PANTHER" id="PTHR31002:SF34">
    <property type="entry name" value="CELL WALL PROTEIN CWP1-RELATED"/>
    <property type="match status" value="1"/>
</dbReference>
<feature type="chain" id="PRO_5003410783" evidence="3">
    <location>
        <begin position="18"/>
        <end position="252"/>
    </location>
</feature>
<dbReference type="Proteomes" id="UP000001640">
    <property type="component" value="Chromosome 9"/>
</dbReference>
<dbReference type="AlphaFoldDB" id="G0VJQ3"/>
<gene>
    <name evidence="4" type="primary">NCAS0I00660</name>
    <name evidence="4" type="ordered locus">NCAS_0I00660</name>
</gene>
<dbReference type="PROSITE" id="PS50256">
    <property type="entry name" value="PIR_REPEAT_2"/>
    <property type="match status" value="1"/>
</dbReference>
<dbReference type="KEGG" id="ncs:NCAS_0I00660"/>
<dbReference type="OMA" id="MAYIKIA"/>
<dbReference type="InterPro" id="IPR000420">
    <property type="entry name" value="Yeast_PIR_rpt"/>
</dbReference>
<dbReference type="GO" id="GO:0005199">
    <property type="term" value="F:structural constituent of cell wall"/>
    <property type="evidence" value="ECO:0007669"/>
    <property type="project" value="InterPro"/>
</dbReference>
<sequence length="252" mass="24483">MYSKIALLLTAAVFASAQTSTQVAELSVLLQDVSSNLADYMSLATTPGTGFSLEDMPSGVLSIGMALATATDDSYTSMYSEVDFAGISSMLTELPWYTSRLKSQIDSILGYDMESLAADTTAAGASTTTAAAASTSAAPTTTSTAAAATSSVATASSTTSTAVASTAAASSVEASSSAAAASSVEASSSAAASSKASVVSTKAAVAASSTIAAVSQITDGQIQATVAQQTENGAAKAVVGMGALAAAAALLL</sequence>
<organism evidence="4 5">
    <name type="scientific">Naumovozyma castellii</name>
    <name type="common">Yeast</name>
    <name type="synonym">Saccharomyces castellii</name>
    <dbReference type="NCBI Taxonomy" id="27288"/>
    <lineage>
        <taxon>Eukaryota</taxon>
        <taxon>Fungi</taxon>
        <taxon>Dikarya</taxon>
        <taxon>Ascomycota</taxon>
        <taxon>Saccharomycotina</taxon>
        <taxon>Saccharomycetes</taxon>
        <taxon>Saccharomycetales</taxon>
        <taxon>Saccharomycetaceae</taxon>
        <taxon>Naumovozyma</taxon>
    </lineage>
</organism>
<reference evidence="4 5" key="1">
    <citation type="journal article" date="2011" name="Proc. Natl. Acad. Sci. U.S.A.">
        <title>Evolutionary erosion of yeast sex chromosomes by mating-type switching accidents.</title>
        <authorList>
            <person name="Gordon J.L."/>
            <person name="Armisen D."/>
            <person name="Proux-Wera E."/>
            <person name="Oheigeartaigh S.S."/>
            <person name="Byrne K.P."/>
            <person name="Wolfe K.H."/>
        </authorList>
    </citation>
    <scope>NUCLEOTIDE SEQUENCE [LARGE SCALE GENOMIC DNA]</scope>
    <source>
        <strain evidence="5">ATCC 76901 / BCRC 22586 / CBS 4309 / NBRC 1992 / NRRL Y-12630</strain>
    </source>
</reference>
<keyword evidence="5" id="KW-1185">Reference proteome</keyword>
<dbReference type="GO" id="GO:0009277">
    <property type="term" value="C:fungal-type cell wall"/>
    <property type="evidence" value="ECO:0007669"/>
    <property type="project" value="TreeGrafter"/>
</dbReference>
<evidence type="ECO:0000313" key="5">
    <source>
        <dbReference type="Proteomes" id="UP000001640"/>
    </source>
</evidence>
<dbReference type="GeneID" id="96905424"/>
<protein>
    <submittedName>
        <fullName evidence="4">Uncharacterized protein</fullName>
    </submittedName>
</protein>
<dbReference type="InterPro" id="IPR050788">
    <property type="entry name" value="Yeast_SRP1/TIP1_CWP"/>
</dbReference>
<dbReference type="HOGENOM" id="CLU_071083_0_0_1"/>
<dbReference type="InterPro" id="IPR000992">
    <property type="entry name" value="SRP1_TIP1"/>
</dbReference>
<comment type="subcellular location">
    <subcellularLocation>
        <location evidence="1">Cell envelope</location>
    </subcellularLocation>
</comment>